<dbReference type="KEGG" id="sphh:SDAV_001545"/>
<proteinExistence type="predicted"/>
<protein>
    <submittedName>
        <fullName evidence="2">Uncharacterized protein</fullName>
    </submittedName>
</protein>
<dbReference type="Proteomes" id="UP000253689">
    <property type="component" value="Chromosome"/>
</dbReference>
<reference evidence="3" key="1">
    <citation type="submission" date="2018-07" db="EMBL/GenBank/DDBJ databases">
        <title>Complete Genome Sequence of Spiroplasma phoeniceum.</title>
        <authorList>
            <person name="Davis R.E."/>
            <person name="Shao J.Y."/>
            <person name="Zhao Y."/>
            <person name="Silver A."/>
            <person name="Stump z."/>
            <person name="Gasparich G."/>
        </authorList>
    </citation>
    <scope>NUCLEOTIDE SEQUENCE [LARGE SCALE GENOMIC DNA]</scope>
    <source>
        <strain evidence="3">P40</strain>
    </source>
</reference>
<evidence type="ECO:0000313" key="2">
    <source>
        <dbReference type="EMBL" id="AXF96510.1"/>
    </source>
</evidence>
<dbReference type="EMBL" id="CP031088">
    <property type="protein sequence ID" value="AXF96510.1"/>
    <property type="molecule type" value="Genomic_DNA"/>
</dbReference>
<dbReference type="RefSeq" id="WP_114565114.1">
    <property type="nucleotide sequence ID" value="NZ_CP031088.1"/>
</dbReference>
<dbReference type="AlphaFoldDB" id="A0A345DQL9"/>
<evidence type="ECO:0000256" key="1">
    <source>
        <dbReference type="SAM" id="Coils"/>
    </source>
</evidence>
<sequence length="71" mass="8936">MTITKSIKFNKLQEENEKLKKELIEKNKEIEELKYKQLFEEDFDNIYIQSNIHNFSELEWNYFQKYNFFCK</sequence>
<keyword evidence="1" id="KW-0175">Coiled coil</keyword>
<accession>A0A345DQL9</accession>
<name>A0A345DQL9_9MOLU</name>
<evidence type="ECO:0000313" key="3">
    <source>
        <dbReference type="Proteomes" id="UP000253689"/>
    </source>
</evidence>
<gene>
    <name evidence="2" type="ORF">SDAV_001545</name>
</gene>
<feature type="coiled-coil region" evidence="1">
    <location>
        <begin position="9"/>
        <end position="41"/>
    </location>
</feature>
<organism evidence="2 3">
    <name type="scientific">Spiroplasma phoeniceum P40</name>
    <dbReference type="NCBI Taxonomy" id="1276259"/>
    <lineage>
        <taxon>Bacteria</taxon>
        <taxon>Bacillati</taxon>
        <taxon>Mycoplasmatota</taxon>
        <taxon>Mollicutes</taxon>
        <taxon>Entomoplasmatales</taxon>
        <taxon>Spiroplasmataceae</taxon>
        <taxon>Spiroplasma</taxon>
    </lineage>
</organism>
<keyword evidence="3" id="KW-1185">Reference proteome</keyword>